<name>G7YEJ8_CLOSI</name>
<keyword evidence="2" id="KW-1185">Reference proteome</keyword>
<accession>G7YEJ8</accession>
<proteinExistence type="predicted"/>
<dbReference type="Proteomes" id="UP000008909">
    <property type="component" value="Unassembled WGS sequence"/>
</dbReference>
<organism evidence="1 2">
    <name type="scientific">Clonorchis sinensis</name>
    <name type="common">Chinese liver fluke</name>
    <dbReference type="NCBI Taxonomy" id="79923"/>
    <lineage>
        <taxon>Eukaryota</taxon>
        <taxon>Metazoa</taxon>
        <taxon>Spiralia</taxon>
        <taxon>Lophotrochozoa</taxon>
        <taxon>Platyhelminthes</taxon>
        <taxon>Trematoda</taxon>
        <taxon>Digenea</taxon>
        <taxon>Opisthorchiida</taxon>
        <taxon>Opisthorchiata</taxon>
        <taxon>Opisthorchiidae</taxon>
        <taxon>Clonorchis</taxon>
    </lineage>
</organism>
<dbReference type="AlphaFoldDB" id="G7YEJ8"/>
<gene>
    <name evidence="1" type="ORF">CLF_106014</name>
</gene>
<evidence type="ECO:0000313" key="2">
    <source>
        <dbReference type="Proteomes" id="UP000008909"/>
    </source>
</evidence>
<evidence type="ECO:0000313" key="1">
    <source>
        <dbReference type="EMBL" id="GAA51381.1"/>
    </source>
</evidence>
<sequence>MSTHQQQLQVSHLYLQVMLPQHQSRSSYSNILLVALLVPGLRGTKTCSAMIFPSSITDGKSYYCGENGVRRDAQIGTRMIKEWNRMQKCYCRASPQKVNVRESAERYGQGPSVTCSFKQLCTRNQPQHPKAISQQTLVEENRKLHPQAASIAVSGGSPVIAGLGVATLPGAVVVATKKIYGTSSTLVRSPIYLGSDIKLHREWT</sequence>
<reference key="2">
    <citation type="submission" date="2011-10" db="EMBL/GenBank/DDBJ databases">
        <title>The genome and transcriptome sequence of Clonorchis sinensis provide insights into the carcinogenic liver fluke.</title>
        <authorList>
            <person name="Wang X."/>
            <person name="Huang Y."/>
            <person name="Chen W."/>
            <person name="Liu H."/>
            <person name="Guo L."/>
            <person name="Chen Y."/>
            <person name="Luo F."/>
            <person name="Zhou W."/>
            <person name="Sun J."/>
            <person name="Mao Q."/>
            <person name="Liang P."/>
            <person name="Zhou C."/>
            <person name="Tian Y."/>
            <person name="Men J."/>
            <person name="Lv X."/>
            <person name="Huang L."/>
            <person name="Zhou J."/>
            <person name="Hu Y."/>
            <person name="Li R."/>
            <person name="Zhang F."/>
            <person name="Lei H."/>
            <person name="Li X."/>
            <person name="Hu X."/>
            <person name="Liang C."/>
            <person name="Xu J."/>
            <person name="Wu Z."/>
            <person name="Yu X."/>
        </authorList>
    </citation>
    <scope>NUCLEOTIDE SEQUENCE</scope>
    <source>
        <strain>Henan</strain>
    </source>
</reference>
<protein>
    <submittedName>
        <fullName evidence="1">Uncharacterized protein</fullName>
    </submittedName>
</protein>
<dbReference type="EMBL" id="DF143146">
    <property type="protein sequence ID" value="GAA51381.1"/>
    <property type="molecule type" value="Genomic_DNA"/>
</dbReference>
<reference evidence="1" key="1">
    <citation type="journal article" date="2011" name="Genome Biol.">
        <title>The draft genome of the carcinogenic human liver fluke Clonorchis sinensis.</title>
        <authorList>
            <person name="Wang X."/>
            <person name="Chen W."/>
            <person name="Huang Y."/>
            <person name="Sun J."/>
            <person name="Men J."/>
            <person name="Liu H."/>
            <person name="Luo F."/>
            <person name="Guo L."/>
            <person name="Lv X."/>
            <person name="Deng C."/>
            <person name="Zhou C."/>
            <person name="Fan Y."/>
            <person name="Li X."/>
            <person name="Huang L."/>
            <person name="Hu Y."/>
            <person name="Liang C."/>
            <person name="Hu X."/>
            <person name="Xu J."/>
            <person name="Yu X."/>
        </authorList>
    </citation>
    <scope>NUCLEOTIDE SEQUENCE [LARGE SCALE GENOMIC DNA]</scope>
    <source>
        <strain evidence="1">Henan</strain>
    </source>
</reference>